<keyword evidence="2" id="KW-0268">Exocytosis</keyword>
<accession>A0ABY7FLF4</accession>
<comment type="similarity">
    <text evidence="1">Belongs to the unc-13 family.</text>
</comment>
<feature type="domain" description="C2" evidence="4">
    <location>
        <begin position="110"/>
        <end position="295"/>
    </location>
</feature>
<evidence type="ECO:0000256" key="3">
    <source>
        <dbReference type="SAM" id="MobiDB-lite"/>
    </source>
</evidence>
<dbReference type="InterPro" id="IPR000008">
    <property type="entry name" value="C2_dom"/>
</dbReference>
<keyword evidence="6" id="KW-1185">Reference proteome</keyword>
<dbReference type="InterPro" id="IPR035892">
    <property type="entry name" value="C2_domain_sf"/>
</dbReference>
<dbReference type="Pfam" id="PF00168">
    <property type="entry name" value="C2"/>
    <property type="match status" value="1"/>
</dbReference>
<evidence type="ECO:0000256" key="1">
    <source>
        <dbReference type="ARBA" id="ARBA00005823"/>
    </source>
</evidence>
<dbReference type="PANTHER" id="PTHR45999">
    <property type="entry name" value="UNC-13-4A, ISOFORM B"/>
    <property type="match status" value="1"/>
</dbReference>
<dbReference type="Gene3D" id="1.10.357.50">
    <property type="match status" value="1"/>
</dbReference>
<dbReference type="SUPFAM" id="SSF49562">
    <property type="entry name" value="C2 domain (Calcium/lipid-binding domain, CaLB)"/>
    <property type="match status" value="1"/>
</dbReference>
<evidence type="ECO:0000313" key="5">
    <source>
        <dbReference type="EMBL" id="WAR22412.1"/>
    </source>
</evidence>
<evidence type="ECO:0000256" key="2">
    <source>
        <dbReference type="ARBA" id="ARBA00022483"/>
    </source>
</evidence>
<feature type="region of interest" description="Disordered" evidence="3">
    <location>
        <begin position="162"/>
        <end position="212"/>
    </location>
</feature>
<feature type="compositionally biased region" description="Polar residues" evidence="3">
    <location>
        <begin position="186"/>
        <end position="199"/>
    </location>
</feature>
<organism evidence="5 6">
    <name type="scientific">Mya arenaria</name>
    <name type="common">Soft-shell clam</name>
    <dbReference type="NCBI Taxonomy" id="6604"/>
    <lineage>
        <taxon>Eukaryota</taxon>
        <taxon>Metazoa</taxon>
        <taxon>Spiralia</taxon>
        <taxon>Lophotrochozoa</taxon>
        <taxon>Mollusca</taxon>
        <taxon>Bivalvia</taxon>
        <taxon>Autobranchia</taxon>
        <taxon>Heteroconchia</taxon>
        <taxon>Euheterodonta</taxon>
        <taxon>Imparidentia</taxon>
        <taxon>Neoheterodontei</taxon>
        <taxon>Myida</taxon>
        <taxon>Myoidea</taxon>
        <taxon>Myidae</taxon>
        <taxon>Mya</taxon>
    </lineage>
</organism>
<dbReference type="EMBL" id="CP111023">
    <property type="protein sequence ID" value="WAR22412.1"/>
    <property type="molecule type" value="Genomic_DNA"/>
</dbReference>
<protein>
    <submittedName>
        <fullName evidence="5">UN13D-like protein</fullName>
    </submittedName>
</protein>
<dbReference type="PANTHER" id="PTHR45999:SF4">
    <property type="entry name" value="UNC-13-4A, ISOFORM B"/>
    <property type="match status" value="1"/>
</dbReference>
<proteinExistence type="inferred from homology"/>
<sequence>MKRAQGGNDACGENDDRLYQQMSQAAGFEWAMKGDDKPMQNNSVYDTRKATSDHIFSDEARITLVMDRSHENVYRCLVRALLHPLGAQETISGLRHEDLLDYLKEVFDVDPATHELIIMEEKPNRPTQRQANVTVLEANGLIEEDLSKDTFNLYCLVMNQPARRKSTSSGSSPRALSPKQSRKMSPRNSQGNSASSSPIGSPVAPRNESTGLSPLLSRKGVYFIEPETARTSTVKNSSHPKWNEEFELYVEIVFYIPILFMYSRDIENFRKDQLHVYVCDEEGSLETKPEKNKRHKQFMSILRHSDEHDNIISDRCLGKIRIPVRDISTLGTDDWFDIVSDVPCKGKPRVEGKCHLRLSISYKQCEDELIYSGDVDLLYSLYDFQMTWDAMQIAQQNVLDRMPLTDMELSNYQRVASCYIELKSSKVDELPALFPPAIETINVLKTKLGVVVMLLDLELWEASCDGKAHISDRITKTIQARISDWIKDQMAEFEETKITVKDKMNYVIEKLIDFVNKASSHCIVIPVLQQFFNCIGVNYFRLVSLALDKTISPESMKITEKINRYKKRNANFPENIKMASKMSLRLYFSLKNLRGVISGCVSMRDSSLLGLTHYQMWFEESMTYWLHTFRTECVQRMEKAVEIDKDVRVIGEWMNIGIHEPDCALMGMINITDIISDCARQYAEKIQLIIERNCYFDNIPKAEFNINDKLCITLNNIDHVRLYLSELPELLAWDTVIMRISTHHNNAAVGKQALGTLQRLIDTTNDEISSKCKSLLRQICEKMKVGIDRFIELFMRKNSTTDNLQSLDNLLCYISANLQTLEDQLMPNMFQYIIEQLWSVVVSSFCAQIQPGPIVPIVHEFGYPTSCDSASVNR</sequence>
<dbReference type="SMART" id="SM00239">
    <property type="entry name" value="C2"/>
    <property type="match status" value="1"/>
</dbReference>
<evidence type="ECO:0000259" key="4">
    <source>
        <dbReference type="PROSITE" id="PS50004"/>
    </source>
</evidence>
<reference evidence="5" key="1">
    <citation type="submission" date="2022-11" db="EMBL/GenBank/DDBJ databases">
        <title>Centuries of genome instability and evolution in soft-shell clam transmissible cancer (bioRxiv).</title>
        <authorList>
            <person name="Hart S.F.M."/>
            <person name="Yonemitsu M.A."/>
            <person name="Giersch R.M."/>
            <person name="Beal B.F."/>
            <person name="Arriagada G."/>
            <person name="Davis B.W."/>
            <person name="Ostrander E.A."/>
            <person name="Goff S.P."/>
            <person name="Metzger M.J."/>
        </authorList>
    </citation>
    <scope>NUCLEOTIDE SEQUENCE</scope>
    <source>
        <strain evidence="5">MELC-2E11</strain>
        <tissue evidence="5">Siphon/mantle</tissue>
    </source>
</reference>
<dbReference type="Proteomes" id="UP001164746">
    <property type="component" value="Chromosome 12"/>
</dbReference>
<dbReference type="InterPro" id="IPR052095">
    <property type="entry name" value="UNC-13_domain"/>
</dbReference>
<dbReference type="Gene3D" id="2.60.40.150">
    <property type="entry name" value="C2 domain"/>
    <property type="match status" value="1"/>
</dbReference>
<gene>
    <name evidence="5" type="ORF">MAR_016386</name>
</gene>
<dbReference type="PROSITE" id="PS50004">
    <property type="entry name" value="C2"/>
    <property type="match status" value="1"/>
</dbReference>
<name>A0ABY7FLF4_MYAAR</name>
<evidence type="ECO:0000313" key="6">
    <source>
        <dbReference type="Proteomes" id="UP001164746"/>
    </source>
</evidence>